<evidence type="ECO:0000259" key="2">
    <source>
        <dbReference type="Pfam" id="PF00107"/>
    </source>
</evidence>
<feature type="domain" description="Alcohol dehydrogenase-like C-terminal" evidence="2">
    <location>
        <begin position="174"/>
        <end position="216"/>
    </location>
</feature>
<organism evidence="4 5">
    <name type="scientific">Flexivirga aerilata</name>
    <dbReference type="NCBI Taxonomy" id="1656889"/>
    <lineage>
        <taxon>Bacteria</taxon>
        <taxon>Bacillati</taxon>
        <taxon>Actinomycetota</taxon>
        <taxon>Actinomycetes</taxon>
        <taxon>Micrococcales</taxon>
        <taxon>Dermacoccaceae</taxon>
        <taxon>Flexivirga</taxon>
    </lineage>
</organism>
<dbReference type="InterPro" id="IPR013154">
    <property type="entry name" value="ADH-like_N"/>
</dbReference>
<protein>
    <submittedName>
        <fullName evidence="4">Zinc-binding dehydrogenase</fullName>
    </submittedName>
</protein>
<dbReference type="Pfam" id="PF00107">
    <property type="entry name" value="ADH_zinc_N"/>
    <property type="match status" value="1"/>
</dbReference>
<accession>A0A849AID4</accession>
<dbReference type="PANTHER" id="PTHR43189">
    <property type="entry name" value="ZINC-TYPE ALCOHOL DEHYDROGENASE-LIKE PROTEIN C1198.01-RELATED"/>
    <property type="match status" value="1"/>
</dbReference>
<dbReference type="CDD" id="cd08262">
    <property type="entry name" value="Zn_ADH8"/>
    <property type="match status" value="1"/>
</dbReference>
<proteinExistence type="predicted"/>
<reference evidence="4 5" key="1">
    <citation type="submission" date="2020-05" db="EMBL/GenBank/DDBJ databases">
        <title>Flexivirga sp. ID2601S isolated from air conditioner.</title>
        <authorList>
            <person name="Kim D.H."/>
        </authorList>
    </citation>
    <scope>NUCLEOTIDE SEQUENCE [LARGE SCALE GENOMIC DNA]</scope>
    <source>
        <strain evidence="4 5">ID2601S</strain>
    </source>
</reference>
<evidence type="ECO:0000259" key="3">
    <source>
        <dbReference type="Pfam" id="PF08240"/>
    </source>
</evidence>
<comment type="caution">
    <text evidence="4">The sequence shown here is derived from an EMBL/GenBank/DDBJ whole genome shotgun (WGS) entry which is preliminary data.</text>
</comment>
<dbReference type="Proteomes" id="UP000557772">
    <property type="component" value="Unassembled WGS sequence"/>
</dbReference>
<evidence type="ECO:0000256" key="1">
    <source>
        <dbReference type="ARBA" id="ARBA00023002"/>
    </source>
</evidence>
<dbReference type="GO" id="GO:0016491">
    <property type="term" value="F:oxidoreductase activity"/>
    <property type="evidence" value="ECO:0007669"/>
    <property type="project" value="UniProtKB-KW"/>
</dbReference>
<keyword evidence="5" id="KW-1185">Reference proteome</keyword>
<dbReference type="Pfam" id="PF08240">
    <property type="entry name" value="ADH_N"/>
    <property type="match status" value="1"/>
</dbReference>
<keyword evidence="1" id="KW-0560">Oxidoreductase</keyword>
<dbReference type="InterPro" id="IPR013149">
    <property type="entry name" value="ADH-like_C"/>
</dbReference>
<dbReference type="SUPFAM" id="SSF50129">
    <property type="entry name" value="GroES-like"/>
    <property type="match status" value="1"/>
</dbReference>
<dbReference type="PANTHER" id="PTHR43189:SF1">
    <property type="entry name" value="ZINC-TYPE ALCOHOL DEHYDROGENASE-LIKE PROTEIN C1198.01"/>
    <property type="match status" value="1"/>
</dbReference>
<name>A0A849AID4_9MICO</name>
<gene>
    <name evidence="4" type="ORF">HJ588_10030</name>
</gene>
<dbReference type="InterPro" id="IPR011032">
    <property type="entry name" value="GroES-like_sf"/>
</dbReference>
<dbReference type="Gene3D" id="3.40.50.720">
    <property type="entry name" value="NAD(P)-binding Rossmann-like Domain"/>
    <property type="match status" value="2"/>
</dbReference>
<dbReference type="AlphaFoldDB" id="A0A849AID4"/>
<dbReference type="InterPro" id="IPR036291">
    <property type="entry name" value="NAD(P)-bd_dom_sf"/>
</dbReference>
<evidence type="ECO:0000313" key="4">
    <source>
        <dbReference type="EMBL" id="NNG39607.1"/>
    </source>
</evidence>
<dbReference type="EMBL" id="JABENB010000001">
    <property type="protein sequence ID" value="NNG39607.1"/>
    <property type="molecule type" value="Genomic_DNA"/>
</dbReference>
<dbReference type="SUPFAM" id="SSF51735">
    <property type="entry name" value="NAD(P)-binding Rossmann-fold domains"/>
    <property type="match status" value="1"/>
</dbReference>
<sequence>MNAVVCHRGELSVREVPAPRPGPGQVLLNVARAGICGSDLHLRVHADNLADLAAGVGYPDAARYDDEVIFGHEICGEVADYGPGTEKRWDKGSLVVAMPMIRNGRTPQLTGSSTHASGAYADQIVVQESMTFPVPDGLPAEHAVLTEPTAVGWHAVQRSRIGKKQVAYVIGCGPVGLAVIATLKAAGVRTVIASDFSPRRRQLATQCGADVVVDPRVQDPFGAAPEPPKLGSVPAYLNLGFDTMEKLRKVPNLPWWLAFRAMHAIGAGPSGPVVFECVGVPGMIQSILADAPMMTKLIVAGGCLEPDTFQPMMGIIKEADVLFSTGYTPGEYRDTLHMLADGTVDPAPVVTGTVGLGGVATAFDALGNPEKHAKILIDPRSAAVTP</sequence>
<feature type="domain" description="Alcohol dehydrogenase-like N-terminal" evidence="3">
    <location>
        <begin position="22"/>
        <end position="136"/>
    </location>
</feature>
<dbReference type="Gene3D" id="3.90.180.10">
    <property type="entry name" value="Medium-chain alcohol dehydrogenases, catalytic domain"/>
    <property type="match status" value="2"/>
</dbReference>
<evidence type="ECO:0000313" key="5">
    <source>
        <dbReference type="Proteomes" id="UP000557772"/>
    </source>
</evidence>